<organism evidence="2 3">
    <name type="scientific">Trifolium pratense</name>
    <name type="common">Red clover</name>
    <dbReference type="NCBI Taxonomy" id="57577"/>
    <lineage>
        <taxon>Eukaryota</taxon>
        <taxon>Viridiplantae</taxon>
        <taxon>Streptophyta</taxon>
        <taxon>Embryophyta</taxon>
        <taxon>Tracheophyta</taxon>
        <taxon>Spermatophyta</taxon>
        <taxon>Magnoliopsida</taxon>
        <taxon>eudicotyledons</taxon>
        <taxon>Gunneridae</taxon>
        <taxon>Pentapetalae</taxon>
        <taxon>rosids</taxon>
        <taxon>fabids</taxon>
        <taxon>Fabales</taxon>
        <taxon>Fabaceae</taxon>
        <taxon>Papilionoideae</taxon>
        <taxon>50 kb inversion clade</taxon>
        <taxon>NPAAA clade</taxon>
        <taxon>Hologalegina</taxon>
        <taxon>IRL clade</taxon>
        <taxon>Trifolieae</taxon>
        <taxon>Trifolium</taxon>
    </lineage>
</organism>
<evidence type="ECO:0000313" key="3">
    <source>
        <dbReference type="Proteomes" id="UP000236291"/>
    </source>
</evidence>
<name>A0A2K3KBD7_TRIPR</name>
<protein>
    <submittedName>
        <fullName evidence="2">Uncharacterized protein</fullName>
    </submittedName>
</protein>
<reference evidence="2 3" key="1">
    <citation type="journal article" date="2014" name="Am. J. Bot.">
        <title>Genome assembly and annotation for red clover (Trifolium pratense; Fabaceae).</title>
        <authorList>
            <person name="Istvanek J."/>
            <person name="Jaros M."/>
            <person name="Krenek A."/>
            <person name="Repkova J."/>
        </authorList>
    </citation>
    <scope>NUCLEOTIDE SEQUENCE [LARGE SCALE GENOMIC DNA]</scope>
    <source>
        <strain evidence="3">cv. Tatra</strain>
        <tissue evidence="2">Young leaves</tissue>
    </source>
</reference>
<dbReference type="EMBL" id="ASHM01090884">
    <property type="protein sequence ID" value="PNX63607.1"/>
    <property type="molecule type" value="Genomic_DNA"/>
</dbReference>
<feature type="compositionally biased region" description="Acidic residues" evidence="1">
    <location>
        <begin position="78"/>
        <end position="102"/>
    </location>
</feature>
<sequence length="102" mass="11182">RRASELTVNKNLLSRTHVDPGVGTSAQQMAGTLSRKKMISELTETSKSLAERKHQIDLVIAALKAEEDDIQDKHDGHEDDEEGDSDDGTEDMVEDSDESSSV</sequence>
<dbReference type="Proteomes" id="UP000236291">
    <property type="component" value="Unassembled WGS sequence"/>
</dbReference>
<reference evidence="2 3" key="2">
    <citation type="journal article" date="2017" name="Front. Plant Sci.">
        <title>Gene Classification and Mining of Molecular Markers Useful in Red Clover (Trifolium pratense) Breeding.</title>
        <authorList>
            <person name="Istvanek J."/>
            <person name="Dluhosova J."/>
            <person name="Dluhos P."/>
            <person name="Patkova L."/>
            <person name="Nedelnik J."/>
            <person name="Repkova J."/>
        </authorList>
    </citation>
    <scope>NUCLEOTIDE SEQUENCE [LARGE SCALE GENOMIC DNA]</scope>
    <source>
        <strain evidence="3">cv. Tatra</strain>
        <tissue evidence="2">Young leaves</tissue>
    </source>
</reference>
<evidence type="ECO:0000313" key="2">
    <source>
        <dbReference type="EMBL" id="PNX63607.1"/>
    </source>
</evidence>
<proteinExistence type="predicted"/>
<comment type="caution">
    <text evidence="2">The sequence shown here is derived from an EMBL/GenBank/DDBJ whole genome shotgun (WGS) entry which is preliminary data.</text>
</comment>
<feature type="non-terminal residue" evidence="2">
    <location>
        <position position="1"/>
    </location>
</feature>
<dbReference type="AlphaFoldDB" id="A0A2K3KBD7"/>
<accession>A0A2K3KBD7</accession>
<feature type="region of interest" description="Disordered" evidence="1">
    <location>
        <begin position="67"/>
        <end position="102"/>
    </location>
</feature>
<gene>
    <name evidence="2" type="ORF">L195_g053588</name>
</gene>
<evidence type="ECO:0000256" key="1">
    <source>
        <dbReference type="SAM" id="MobiDB-lite"/>
    </source>
</evidence>